<proteinExistence type="predicted"/>
<dbReference type="AlphaFoldDB" id="A0A6N6VYP3"/>
<dbReference type="InterPro" id="IPR005247">
    <property type="entry name" value="YbhB_YbcL/LppC-like"/>
</dbReference>
<dbReference type="PANTHER" id="PTHR30289">
    <property type="entry name" value="UNCHARACTERIZED PROTEIN YBCL-RELATED"/>
    <property type="match status" value="1"/>
</dbReference>
<dbReference type="EMBL" id="WFLM01000002">
    <property type="protein sequence ID" value="KAB8039488.1"/>
    <property type="molecule type" value="Genomic_DNA"/>
</dbReference>
<organism evidence="2 3">
    <name type="scientific">Silvanigrella paludirubra</name>
    <dbReference type="NCBI Taxonomy" id="2499159"/>
    <lineage>
        <taxon>Bacteria</taxon>
        <taxon>Pseudomonadati</taxon>
        <taxon>Bdellovibrionota</taxon>
        <taxon>Oligoflexia</taxon>
        <taxon>Silvanigrellales</taxon>
        <taxon>Silvanigrellaceae</taxon>
        <taxon>Silvanigrella</taxon>
    </lineage>
</organism>
<keyword evidence="3" id="KW-1185">Reference proteome</keyword>
<sequence length="198" mass="21786">MFYKGYFMKKLLISAISLLFTSTISAQEFSAKVNQISSDGFVSTFKSFPNELILNGLDCKGGNISPEISWKGAPKETKSFAISLYDASAPTDSGFWHWVVFNIPSNVNTIKKGASKNIQLLPKGAIESRTDFIKDINGVYGYGGPCPSVGDKPHNYVFKVTALKDYIPLDKDATPAFISYYVGQLKLAESKIIVPFSR</sequence>
<keyword evidence="1" id="KW-0732">Signal</keyword>
<dbReference type="InterPro" id="IPR036610">
    <property type="entry name" value="PEBP-like_sf"/>
</dbReference>
<feature type="chain" id="PRO_5027029638" evidence="1">
    <location>
        <begin position="27"/>
        <end position="198"/>
    </location>
</feature>
<dbReference type="OrthoDB" id="9797506at2"/>
<gene>
    <name evidence="2" type="ORF">GCL60_04325</name>
</gene>
<reference evidence="2 3" key="1">
    <citation type="submission" date="2019-10" db="EMBL/GenBank/DDBJ databases">
        <title>New species of Slilvanegrellaceae.</title>
        <authorList>
            <person name="Pitt A."/>
            <person name="Hahn M.W."/>
        </authorList>
    </citation>
    <scope>NUCLEOTIDE SEQUENCE [LARGE SCALE GENOMIC DNA]</scope>
    <source>
        <strain evidence="2 3">SP-Ram-0.45-NSY-1</strain>
    </source>
</reference>
<evidence type="ECO:0000313" key="2">
    <source>
        <dbReference type="EMBL" id="KAB8039488.1"/>
    </source>
</evidence>
<feature type="signal peptide" evidence="1">
    <location>
        <begin position="1"/>
        <end position="26"/>
    </location>
</feature>
<accession>A0A6N6VYP3</accession>
<protein>
    <submittedName>
        <fullName evidence="2">YbhB/YbcL family Raf kinase inhibitor-like protein</fullName>
    </submittedName>
</protein>
<comment type="caution">
    <text evidence="2">The sequence shown here is derived from an EMBL/GenBank/DDBJ whole genome shotgun (WGS) entry which is preliminary data.</text>
</comment>
<dbReference type="CDD" id="cd00865">
    <property type="entry name" value="PEBP_bact_arch"/>
    <property type="match status" value="1"/>
</dbReference>
<evidence type="ECO:0000256" key="1">
    <source>
        <dbReference type="SAM" id="SignalP"/>
    </source>
</evidence>
<dbReference type="Gene3D" id="3.90.280.10">
    <property type="entry name" value="PEBP-like"/>
    <property type="match status" value="1"/>
</dbReference>
<dbReference type="NCBIfam" id="TIGR00481">
    <property type="entry name" value="YbhB/YbcL family Raf kinase inhibitor-like protein"/>
    <property type="match status" value="1"/>
</dbReference>
<dbReference type="SUPFAM" id="SSF49777">
    <property type="entry name" value="PEBP-like"/>
    <property type="match status" value="1"/>
</dbReference>
<name>A0A6N6VYP3_9BACT</name>
<dbReference type="Pfam" id="PF01161">
    <property type="entry name" value="PBP"/>
    <property type="match status" value="1"/>
</dbReference>
<evidence type="ECO:0000313" key="3">
    <source>
        <dbReference type="Proteomes" id="UP000437748"/>
    </source>
</evidence>
<dbReference type="PANTHER" id="PTHR30289:SF1">
    <property type="entry name" value="PEBP (PHOSPHATIDYLETHANOLAMINE-BINDING PROTEIN) FAMILY PROTEIN"/>
    <property type="match status" value="1"/>
</dbReference>
<dbReference type="Proteomes" id="UP000437748">
    <property type="component" value="Unassembled WGS sequence"/>
</dbReference>
<dbReference type="InterPro" id="IPR008914">
    <property type="entry name" value="PEBP"/>
</dbReference>